<sequence>MKNKTQHTPMTTPTYLQIKDKTWFRQ</sequence>
<reference evidence="1" key="1">
    <citation type="submission" date="2014-11" db="EMBL/GenBank/DDBJ databases">
        <authorList>
            <person name="Amaro Gonzalez C."/>
        </authorList>
    </citation>
    <scope>NUCLEOTIDE SEQUENCE</scope>
</reference>
<dbReference type="EMBL" id="GBXM01021341">
    <property type="protein sequence ID" value="JAH87236.1"/>
    <property type="molecule type" value="Transcribed_RNA"/>
</dbReference>
<dbReference type="AlphaFoldDB" id="A0A0E9WAD1"/>
<evidence type="ECO:0000313" key="1">
    <source>
        <dbReference type="EMBL" id="JAH87236.1"/>
    </source>
</evidence>
<protein>
    <submittedName>
        <fullName evidence="1">Uncharacterized protein</fullName>
    </submittedName>
</protein>
<proteinExistence type="predicted"/>
<name>A0A0E9WAD1_ANGAN</name>
<reference evidence="1" key="2">
    <citation type="journal article" date="2015" name="Fish Shellfish Immunol.">
        <title>Early steps in the European eel (Anguilla anguilla)-Vibrio vulnificus interaction in the gills: Role of the RtxA13 toxin.</title>
        <authorList>
            <person name="Callol A."/>
            <person name="Pajuelo D."/>
            <person name="Ebbesson L."/>
            <person name="Teles M."/>
            <person name="MacKenzie S."/>
            <person name="Amaro C."/>
        </authorList>
    </citation>
    <scope>NUCLEOTIDE SEQUENCE</scope>
</reference>
<accession>A0A0E9WAD1</accession>
<organism evidence="1">
    <name type="scientific">Anguilla anguilla</name>
    <name type="common">European freshwater eel</name>
    <name type="synonym">Muraena anguilla</name>
    <dbReference type="NCBI Taxonomy" id="7936"/>
    <lineage>
        <taxon>Eukaryota</taxon>
        <taxon>Metazoa</taxon>
        <taxon>Chordata</taxon>
        <taxon>Craniata</taxon>
        <taxon>Vertebrata</taxon>
        <taxon>Euteleostomi</taxon>
        <taxon>Actinopterygii</taxon>
        <taxon>Neopterygii</taxon>
        <taxon>Teleostei</taxon>
        <taxon>Anguilliformes</taxon>
        <taxon>Anguillidae</taxon>
        <taxon>Anguilla</taxon>
    </lineage>
</organism>